<keyword evidence="5" id="KW-1185">Reference proteome</keyword>
<keyword evidence="1" id="KW-0805">Transcription regulation</keyword>
<dbReference type="EMBL" id="JAUTBF010000001">
    <property type="protein sequence ID" value="MDQ1122915.1"/>
    <property type="molecule type" value="Genomic_DNA"/>
</dbReference>
<evidence type="ECO:0000313" key="5">
    <source>
        <dbReference type="Proteomes" id="UP001226691"/>
    </source>
</evidence>
<organism evidence="4 5">
    <name type="scientific">Microbacterium trichothecenolyticum</name>
    <name type="common">Aureobacterium trichothecenolyticum</name>
    <dbReference type="NCBI Taxonomy" id="69370"/>
    <lineage>
        <taxon>Bacteria</taxon>
        <taxon>Bacillati</taxon>
        <taxon>Actinomycetota</taxon>
        <taxon>Actinomycetes</taxon>
        <taxon>Micrococcales</taxon>
        <taxon>Microbacteriaceae</taxon>
        <taxon>Microbacterium</taxon>
    </lineage>
</organism>
<dbReference type="Pfam" id="PF13490">
    <property type="entry name" value="zf-HC2"/>
    <property type="match status" value="1"/>
</dbReference>
<dbReference type="RefSeq" id="WP_307481731.1">
    <property type="nucleotide sequence ID" value="NZ_JAUTBF010000001.1"/>
</dbReference>
<dbReference type="InterPro" id="IPR041916">
    <property type="entry name" value="Anti_sigma_zinc_sf"/>
</dbReference>
<protein>
    <submittedName>
        <fullName evidence="4">Anti-sigma factor (TIGR02949 family)</fullName>
    </submittedName>
</protein>
<evidence type="ECO:0000256" key="1">
    <source>
        <dbReference type="ARBA" id="ARBA00023015"/>
    </source>
</evidence>
<gene>
    <name evidence="4" type="ORF">QE412_001488</name>
</gene>
<dbReference type="Gene3D" id="1.10.10.1320">
    <property type="entry name" value="Anti-sigma factor, zinc-finger domain"/>
    <property type="match status" value="1"/>
</dbReference>
<proteinExistence type="predicted"/>
<dbReference type="Proteomes" id="UP001226691">
    <property type="component" value="Unassembled WGS sequence"/>
</dbReference>
<evidence type="ECO:0000313" key="4">
    <source>
        <dbReference type="EMBL" id="MDQ1122915.1"/>
    </source>
</evidence>
<name>A0ABU0TTC3_MICTR</name>
<sequence>MSDCGCDKARRDLEEYLRNEVCKTEASDIREHLENCPGCQDEALVARTLTEVVARACKETAPDELRDQVLSRLRAVQATHGLPA</sequence>
<evidence type="ECO:0000259" key="3">
    <source>
        <dbReference type="Pfam" id="PF13490"/>
    </source>
</evidence>
<evidence type="ECO:0000256" key="2">
    <source>
        <dbReference type="ARBA" id="ARBA00023163"/>
    </source>
</evidence>
<dbReference type="InterPro" id="IPR027383">
    <property type="entry name" value="Znf_put"/>
</dbReference>
<keyword evidence="2" id="KW-0804">Transcription</keyword>
<comment type="caution">
    <text evidence="4">The sequence shown here is derived from an EMBL/GenBank/DDBJ whole genome shotgun (WGS) entry which is preliminary data.</text>
</comment>
<feature type="domain" description="Putative zinc-finger" evidence="3">
    <location>
        <begin position="6"/>
        <end position="40"/>
    </location>
</feature>
<reference evidence="4 5" key="1">
    <citation type="submission" date="2023-07" db="EMBL/GenBank/DDBJ databases">
        <title>Functional and genomic diversity of the sorghum phyllosphere microbiome.</title>
        <authorList>
            <person name="Shade A."/>
        </authorList>
    </citation>
    <scope>NUCLEOTIDE SEQUENCE [LARGE SCALE GENOMIC DNA]</scope>
    <source>
        <strain evidence="4 5">SORGH_AS_1207</strain>
    </source>
</reference>
<accession>A0ABU0TTC3</accession>